<feature type="region of interest" description="Disordered" evidence="1">
    <location>
        <begin position="23"/>
        <end position="44"/>
    </location>
</feature>
<evidence type="ECO:0000313" key="2">
    <source>
        <dbReference type="EMBL" id="EKV08267.1"/>
    </source>
</evidence>
<protein>
    <submittedName>
        <fullName evidence="2">Uncharacterized protein</fullName>
    </submittedName>
</protein>
<evidence type="ECO:0000313" key="3">
    <source>
        <dbReference type="Proteomes" id="UP000009886"/>
    </source>
</evidence>
<evidence type="ECO:0000256" key="1">
    <source>
        <dbReference type="SAM" id="MobiDB-lite"/>
    </source>
</evidence>
<dbReference type="HOGENOM" id="CLU_3224760_0_0_1"/>
<dbReference type="AlphaFoldDB" id="K9FJ62"/>
<comment type="caution">
    <text evidence="2">The sequence shown here is derived from an EMBL/GenBank/DDBJ whole genome shotgun (WGS) entry which is preliminary data.</text>
</comment>
<organism evidence="2 3">
    <name type="scientific">Penicillium digitatum (strain Pd1 / CECT 20795)</name>
    <name type="common">Green mold</name>
    <dbReference type="NCBI Taxonomy" id="1170230"/>
    <lineage>
        <taxon>Eukaryota</taxon>
        <taxon>Fungi</taxon>
        <taxon>Dikarya</taxon>
        <taxon>Ascomycota</taxon>
        <taxon>Pezizomycotina</taxon>
        <taxon>Eurotiomycetes</taxon>
        <taxon>Eurotiomycetidae</taxon>
        <taxon>Eurotiales</taxon>
        <taxon>Aspergillaceae</taxon>
        <taxon>Penicillium</taxon>
    </lineage>
</organism>
<gene>
    <name evidence="2" type="ORF">PDIP_69530</name>
</gene>
<dbReference type="VEuPathDB" id="FungiDB:PDIP_69530"/>
<dbReference type="Proteomes" id="UP000009886">
    <property type="component" value="Unassembled WGS sequence"/>
</dbReference>
<proteinExistence type="predicted"/>
<dbReference type="OrthoDB" id="4349176at2759"/>
<dbReference type="EMBL" id="AKCU01000442">
    <property type="protein sequence ID" value="EKV08267.1"/>
    <property type="molecule type" value="Genomic_DNA"/>
</dbReference>
<dbReference type="KEGG" id="pdp:PDIP_69530"/>
<sequence>MVCLSNFLFHRTVLFYPFQRRASEPPKQPLDLAGPLMDLSSLED</sequence>
<accession>K9FJ62</accession>
<name>K9FJ62_PEND1</name>
<reference evidence="3" key="1">
    <citation type="journal article" date="2012" name="BMC Genomics">
        <title>Genome sequence of the necrotrophic fungus Penicillium digitatum, the main postharvest pathogen of citrus.</title>
        <authorList>
            <person name="Marcet-Houben M."/>
            <person name="Ballester A.-R."/>
            <person name="de la Fuente B."/>
            <person name="Harries E."/>
            <person name="Marcos J.F."/>
            <person name="Gonzalez-Candelas L."/>
            <person name="Gabaldon T."/>
        </authorList>
    </citation>
    <scope>NUCLEOTIDE SEQUENCE [LARGE SCALE GENOMIC DNA]</scope>
    <source>
        <strain evidence="3">Pd1 / CECT 20795</strain>
    </source>
</reference>